<dbReference type="InterPro" id="IPR009011">
    <property type="entry name" value="Man6P_isomerase_rcpt-bd_dom_sf"/>
</dbReference>
<dbReference type="RefSeq" id="XP_038064599.1">
    <property type="nucleotide sequence ID" value="XM_038208671.1"/>
</dbReference>
<feature type="coiled-coil region" evidence="3">
    <location>
        <begin position="246"/>
        <end position="273"/>
    </location>
</feature>
<feature type="signal peptide" evidence="4">
    <location>
        <begin position="1"/>
        <end position="22"/>
    </location>
</feature>
<evidence type="ECO:0000256" key="3">
    <source>
        <dbReference type="SAM" id="Coils"/>
    </source>
</evidence>
<dbReference type="PANTHER" id="PTHR12630">
    <property type="entry name" value="N-LINKED OLIGOSACCHARIDE PROCESSING"/>
    <property type="match status" value="1"/>
</dbReference>
<evidence type="ECO:0000259" key="5">
    <source>
        <dbReference type="PROSITE" id="PS51912"/>
    </source>
</evidence>
<dbReference type="EnsemblMetazoa" id="XM_038208671.1">
    <property type="protein sequence ID" value="XP_038064599.1"/>
    <property type="gene ID" value="LOC119735000"/>
</dbReference>
<dbReference type="InterPro" id="IPR039794">
    <property type="entry name" value="Gtb1-like"/>
</dbReference>
<evidence type="ECO:0000256" key="4">
    <source>
        <dbReference type="SAM" id="SignalP"/>
    </source>
</evidence>
<dbReference type="Pfam" id="PF13015">
    <property type="entry name" value="PRKCSH_1"/>
    <property type="match status" value="1"/>
</dbReference>
<evidence type="ECO:0000313" key="8">
    <source>
        <dbReference type="Proteomes" id="UP000887568"/>
    </source>
</evidence>
<accession>A0A914AME1</accession>
<proteinExistence type="predicted"/>
<dbReference type="AlphaFoldDB" id="A0A914AME1"/>
<evidence type="ECO:0008006" key="9">
    <source>
        <dbReference type="Google" id="ProtNLM"/>
    </source>
</evidence>
<dbReference type="PROSITE" id="PS51914">
    <property type="entry name" value="MRH"/>
    <property type="match status" value="1"/>
</dbReference>
<evidence type="ECO:0000256" key="1">
    <source>
        <dbReference type="ARBA" id="ARBA00022729"/>
    </source>
</evidence>
<keyword evidence="3" id="KW-0175">Coiled coil</keyword>
<dbReference type="SUPFAM" id="SSF50911">
    <property type="entry name" value="Mannose 6-phosphate receptor domain"/>
    <property type="match status" value="1"/>
</dbReference>
<dbReference type="PANTHER" id="PTHR12630:SF6">
    <property type="entry name" value="N-ACETYLGLUCOSAMINE-1-PHOSPHOTRANSFERASE SUBUNIT GAMMA"/>
    <property type="match status" value="1"/>
</dbReference>
<feature type="domain" description="DMAP1-binding" evidence="5">
    <location>
        <begin position="175"/>
        <end position="284"/>
    </location>
</feature>
<dbReference type="GeneID" id="119735000"/>
<dbReference type="OMA" id="PSTCNYH"/>
<keyword evidence="1 4" id="KW-0732">Signal</keyword>
<name>A0A914AME1_PATMI</name>
<dbReference type="OrthoDB" id="28322at2759"/>
<reference evidence="7" key="1">
    <citation type="submission" date="2022-11" db="UniProtKB">
        <authorList>
            <consortium name="EnsemblMetazoa"/>
        </authorList>
    </citation>
    <scope>IDENTIFICATION</scope>
</reference>
<organism evidence="7 8">
    <name type="scientific">Patiria miniata</name>
    <name type="common">Bat star</name>
    <name type="synonym">Asterina miniata</name>
    <dbReference type="NCBI Taxonomy" id="46514"/>
    <lineage>
        <taxon>Eukaryota</taxon>
        <taxon>Metazoa</taxon>
        <taxon>Echinodermata</taxon>
        <taxon>Eleutherozoa</taxon>
        <taxon>Asterozoa</taxon>
        <taxon>Asteroidea</taxon>
        <taxon>Valvatacea</taxon>
        <taxon>Valvatida</taxon>
        <taxon>Asterinidae</taxon>
        <taxon>Patiria</taxon>
    </lineage>
</organism>
<dbReference type="Proteomes" id="UP000887568">
    <property type="component" value="Unplaced"/>
</dbReference>
<feature type="domain" description="MRH" evidence="6">
    <location>
        <begin position="68"/>
        <end position="170"/>
    </location>
</feature>
<evidence type="ECO:0000313" key="7">
    <source>
        <dbReference type="EnsemblMetazoa" id="XP_038064599.1"/>
    </source>
</evidence>
<sequence length="287" mass="32529">MLVKIVAVITVLLIQDVSVASARQVKMRMVNEPINTGQNWGTNEQESLKPKVKPANFSGPPHLKRLVGRCFSKTINSYKYELCPFQNVTQHEQSLRWNPYSGILGIWQEWEIEGNVFKSMLMKEGDACMSKNRKVTVSLRCGALNSIANVSEPSTCEYSMVFITPLVCHQHSLLVYPTLSESLRSRWDEIEGELFNEEITLQGYQKKLTQIFQDAGYVLNASKKEQLMNAVKGDSLNAPQGDFQTLELCSAAYAVLEEEIRRLKAQLERQAQDPDGNPLFNMDNLYT</sequence>
<dbReference type="InterPro" id="IPR036607">
    <property type="entry name" value="PRKCSH"/>
</dbReference>
<dbReference type="PROSITE" id="PS51912">
    <property type="entry name" value="DMAP1_BIND"/>
    <property type="match status" value="1"/>
</dbReference>
<protein>
    <recommendedName>
        <fullName evidence="9">N-acetylglucosamine-1-phosphotransferase subunit gamma</fullName>
    </recommendedName>
</protein>
<evidence type="ECO:0000259" key="6">
    <source>
        <dbReference type="PROSITE" id="PS51914"/>
    </source>
</evidence>
<dbReference type="GO" id="GO:0005794">
    <property type="term" value="C:Golgi apparatus"/>
    <property type="evidence" value="ECO:0007669"/>
    <property type="project" value="TreeGrafter"/>
</dbReference>
<feature type="chain" id="PRO_5036811107" description="N-acetylglucosamine-1-phosphotransferase subunit gamma" evidence="4">
    <location>
        <begin position="23"/>
        <end position="287"/>
    </location>
</feature>
<keyword evidence="2" id="KW-1015">Disulfide bond</keyword>
<dbReference type="Gene3D" id="2.70.130.10">
    <property type="entry name" value="Mannose-6-phosphate receptor binding domain"/>
    <property type="match status" value="1"/>
</dbReference>
<keyword evidence="8" id="KW-1185">Reference proteome</keyword>
<evidence type="ECO:0000256" key="2">
    <source>
        <dbReference type="ARBA" id="ARBA00023157"/>
    </source>
</evidence>
<dbReference type="InterPro" id="IPR010506">
    <property type="entry name" value="DMAP1-bd"/>
</dbReference>
<dbReference type="InterPro" id="IPR044865">
    <property type="entry name" value="MRH_dom"/>
</dbReference>